<name>A0A452YHY6_AEGTS</name>
<dbReference type="Gramene" id="AET1Gv20420600.2">
    <property type="protein sequence ID" value="AET1Gv20420600.2"/>
    <property type="gene ID" value="AET1Gv20420600"/>
</dbReference>
<keyword evidence="3" id="KW-1185">Reference proteome</keyword>
<proteinExistence type="predicted"/>
<evidence type="ECO:0000313" key="2">
    <source>
        <dbReference type="EnsemblPlants" id="AET1Gv20420600.2"/>
    </source>
</evidence>
<dbReference type="Proteomes" id="UP000015105">
    <property type="component" value="Chromosome 1D"/>
</dbReference>
<reference evidence="2" key="4">
    <citation type="submission" date="2019-03" db="UniProtKB">
        <authorList>
            <consortium name="EnsemblPlants"/>
        </authorList>
    </citation>
    <scope>IDENTIFICATION</scope>
</reference>
<reference evidence="2" key="5">
    <citation type="journal article" date="2021" name="G3 (Bethesda)">
        <title>Aegilops tauschii genome assembly Aet v5.0 features greater sequence contiguity and improved annotation.</title>
        <authorList>
            <person name="Wang L."/>
            <person name="Zhu T."/>
            <person name="Rodriguez J.C."/>
            <person name="Deal K.R."/>
            <person name="Dubcovsky J."/>
            <person name="McGuire P.E."/>
            <person name="Lux T."/>
            <person name="Spannagl M."/>
            <person name="Mayer K.F.X."/>
            <person name="Baldrich P."/>
            <person name="Meyers B.C."/>
            <person name="Huo N."/>
            <person name="Gu Y.Q."/>
            <person name="Zhou H."/>
            <person name="Devos K.M."/>
            <person name="Bennetzen J.L."/>
            <person name="Unver T."/>
            <person name="Budak H."/>
            <person name="Gulick P.J."/>
            <person name="Galiba G."/>
            <person name="Kalapos B."/>
            <person name="Nelson D.R."/>
            <person name="Li P."/>
            <person name="You F.M."/>
            <person name="Luo M.C."/>
            <person name="Dvorak J."/>
        </authorList>
    </citation>
    <scope>NUCLEOTIDE SEQUENCE [LARGE SCALE GENOMIC DNA]</scope>
    <source>
        <strain evidence="2">cv. AL8/78</strain>
    </source>
</reference>
<feature type="compositionally biased region" description="Polar residues" evidence="1">
    <location>
        <begin position="7"/>
        <end position="33"/>
    </location>
</feature>
<dbReference type="AlphaFoldDB" id="A0A452YHY6"/>
<reference evidence="3" key="2">
    <citation type="journal article" date="2017" name="Nat. Plants">
        <title>The Aegilops tauschii genome reveals multiple impacts of transposons.</title>
        <authorList>
            <person name="Zhao G."/>
            <person name="Zou C."/>
            <person name="Li K."/>
            <person name="Wang K."/>
            <person name="Li T."/>
            <person name="Gao L."/>
            <person name="Zhang X."/>
            <person name="Wang H."/>
            <person name="Yang Z."/>
            <person name="Liu X."/>
            <person name="Jiang W."/>
            <person name="Mao L."/>
            <person name="Kong X."/>
            <person name="Jiao Y."/>
            <person name="Jia J."/>
        </authorList>
    </citation>
    <scope>NUCLEOTIDE SEQUENCE [LARGE SCALE GENOMIC DNA]</scope>
    <source>
        <strain evidence="3">cv. AL8/78</strain>
    </source>
</reference>
<evidence type="ECO:0000313" key="3">
    <source>
        <dbReference type="Proteomes" id="UP000015105"/>
    </source>
</evidence>
<dbReference type="EnsemblPlants" id="AET1Gv20420600.2">
    <property type="protein sequence ID" value="AET1Gv20420600.2"/>
    <property type="gene ID" value="AET1Gv20420600"/>
</dbReference>
<organism evidence="2 3">
    <name type="scientific">Aegilops tauschii subsp. strangulata</name>
    <name type="common">Goatgrass</name>
    <dbReference type="NCBI Taxonomy" id="200361"/>
    <lineage>
        <taxon>Eukaryota</taxon>
        <taxon>Viridiplantae</taxon>
        <taxon>Streptophyta</taxon>
        <taxon>Embryophyta</taxon>
        <taxon>Tracheophyta</taxon>
        <taxon>Spermatophyta</taxon>
        <taxon>Magnoliopsida</taxon>
        <taxon>Liliopsida</taxon>
        <taxon>Poales</taxon>
        <taxon>Poaceae</taxon>
        <taxon>BOP clade</taxon>
        <taxon>Pooideae</taxon>
        <taxon>Triticodae</taxon>
        <taxon>Triticeae</taxon>
        <taxon>Triticinae</taxon>
        <taxon>Aegilops</taxon>
    </lineage>
</organism>
<reference evidence="3" key="1">
    <citation type="journal article" date="2014" name="Science">
        <title>Ancient hybridizations among the ancestral genomes of bread wheat.</title>
        <authorList>
            <consortium name="International Wheat Genome Sequencing Consortium,"/>
            <person name="Marcussen T."/>
            <person name="Sandve S.R."/>
            <person name="Heier L."/>
            <person name="Spannagl M."/>
            <person name="Pfeifer M."/>
            <person name="Jakobsen K.S."/>
            <person name="Wulff B.B."/>
            <person name="Steuernagel B."/>
            <person name="Mayer K.F."/>
            <person name="Olsen O.A."/>
        </authorList>
    </citation>
    <scope>NUCLEOTIDE SEQUENCE [LARGE SCALE GENOMIC DNA]</scope>
    <source>
        <strain evidence="3">cv. AL8/78</strain>
    </source>
</reference>
<sequence length="56" mass="6262">ERKVTGKCSSFPRTSRTPTNAEESIVRHSQSAPKSRRGEEEGTDLWATARVHLVHS</sequence>
<reference evidence="2" key="3">
    <citation type="journal article" date="2017" name="Nature">
        <title>Genome sequence of the progenitor of the wheat D genome Aegilops tauschii.</title>
        <authorList>
            <person name="Luo M.C."/>
            <person name="Gu Y.Q."/>
            <person name="Puiu D."/>
            <person name="Wang H."/>
            <person name="Twardziok S.O."/>
            <person name="Deal K.R."/>
            <person name="Huo N."/>
            <person name="Zhu T."/>
            <person name="Wang L."/>
            <person name="Wang Y."/>
            <person name="McGuire P.E."/>
            <person name="Liu S."/>
            <person name="Long H."/>
            <person name="Ramasamy R.K."/>
            <person name="Rodriguez J.C."/>
            <person name="Van S.L."/>
            <person name="Yuan L."/>
            <person name="Wang Z."/>
            <person name="Xia Z."/>
            <person name="Xiao L."/>
            <person name="Anderson O.D."/>
            <person name="Ouyang S."/>
            <person name="Liang Y."/>
            <person name="Zimin A.V."/>
            <person name="Pertea G."/>
            <person name="Qi P."/>
            <person name="Bennetzen J.L."/>
            <person name="Dai X."/>
            <person name="Dawson M.W."/>
            <person name="Muller H.G."/>
            <person name="Kugler K."/>
            <person name="Rivarola-Duarte L."/>
            <person name="Spannagl M."/>
            <person name="Mayer K.F.X."/>
            <person name="Lu F.H."/>
            <person name="Bevan M.W."/>
            <person name="Leroy P."/>
            <person name="Li P."/>
            <person name="You F.M."/>
            <person name="Sun Q."/>
            <person name="Liu Z."/>
            <person name="Lyons E."/>
            <person name="Wicker T."/>
            <person name="Salzberg S.L."/>
            <person name="Devos K.M."/>
            <person name="Dvorak J."/>
        </authorList>
    </citation>
    <scope>NUCLEOTIDE SEQUENCE [LARGE SCALE GENOMIC DNA]</scope>
    <source>
        <strain evidence="2">cv. AL8/78</strain>
    </source>
</reference>
<accession>A0A452YHY6</accession>
<protein>
    <submittedName>
        <fullName evidence="2">Uncharacterized protein</fullName>
    </submittedName>
</protein>
<evidence type="ECO:0000256" key="1">
    <source>
        <dbReference type="SAM" id="MobiDB-lite"/>
    </source>
</evidence>
<feature type="region of interest" description="Disordered" evidence="1">
    <location>
        <begin position="1"/>
        <end position="44"/>
    </location>
</feature>